<evidence type="ECO:0000256" key="3">
    <source>
        <dbReference type="ARBA" id="ARBA00023136"/>
    </source>
</evidence>
<evidence type="ECO:0000256" key="1">
    <source>
        <dbReference type="ARBA" id="ARBA00004370"/>
    </source>
</evidence>
<sequence>MVRMMVKMAVLSTISLLLVCCSVFASEEKCNHNVEEGGTIEVPLDYSMQNIHKLEWMYNDVKIYNGPNDKDGKRKTTLDDKQRQGKVYENGSLKMEKLMKSHKGTYKANYYDNKGKLIGAKVAKVCVFDLVPKPTVKIDCSSSPAKFTCSAKQIEKFNIEWLKNKDVLKNEKKATLTQKAEPVKNGELTCRIYNEAKSMTSEPVTLNCNKAGGYQSGYTFPEKIWGINSWIIVGCGAGIVVLLIVMVVACFIRAKVKNRMRQKDEEELRLDWANPEQQQYQHPQQQQQQQQHCQPPGRQPHQQRQPQQAGHTGPRQHRSKQHREQRLRAPESDNANPQPSPRRAAQVQAHRPAVNDDEEQPPPLPQPRKTARTPRV</sequence>
<dbReference type="STRING" id="43700.ENSMALP00000023729"/>
<evidence type="ECO:0000256" key="7">
    <source>
        <dbReference type="SAM" id="SignalP"/>
    </source>
</evidence>
<accession>A0A3Q3JUJ4</accession>
<name>A0A3Q3JUJ4_MONAL</name>
<dbReference type="InterPro" id="IPR007110">
    <property type="entry name" value="Ig-like_dom"/>
</dbReference>
<dbReference type="SUPFAM" id="SSF48726">
    <property type="entry name" value="Immunoglobulin"/>
    <property type="match status" value="1"/>
</dbReference>
<evidence type="ECO:0000313" key="10">
    <source>
        <dbReference type="Proteomes" id="UP000261600"/>
    </source>
</evidence>
<feature type="signal peptide" evidence="7">
    <location>
        <begin position="1"/>
        <end position="25"/>
    </location>
</feature>
<dbReference type="AlphaFoldDB" id="A0A3Q3JUJ4"/>
<feature type="compositionally biased region" description="Basic and acidic residues" evidence="5">
    <location>
        <begin position="322"/>
        <end position="331"/>
    </location>
</feature>
<dbReference type="PROSITE" id="PS50835">
    <property type="entry name" value="IG_LIKE"/>
    <property type="match status" value="1"/>
</dbReference>
<evidence type="ECO:0000256" key="6">
    <source>
        <dbReference type="SAM" id="Phobius"/>
    </source>
</evidence>
<keyword evidence="2 7" id="KW-0732">Signal</keyword>
<keyword evidence="4" id="KW-0325">Glycoprotein</keyword>
<evidence type="ECO:0000313" key="9">
    <source>
        <dbReference type="Ensembl" id="ENSMALP00000023729.1"/>
    </source>
</evidence>
<keyword evidence="6" id="KW-0812">Transmembrane</keyword>
<feature type="region of interest" description="Disordered" evidence="5">
    <location>
        <begin position="276"/>
        <end position="376"/>
    </location>
</feature>
<dbReference type="PANTHER" id="PTHR12080">
    <property type="entry name" value="SIGNALING LYMPHOCYTIC ACTIVATION MOLECULE"/>
    <property type="match status" value="1"/>
</dbReference>
<dbReference type="Proteomes" id="UP000261600">
    <property type="component" value="Unplaced"/>
</dbReference>
<evidence type="ECO:0000256" key="5">
    <source>
        <dbReference type="SAM" id="MobiDB-lite"/>
    </source>
</evidence>
<protein>
    <recommendedName>
        <fullName evidence="8">Ig-like domain-containing protein</fullName>
    </recommendedName>
</protein>
<dbReference type="RefSeq" id="XP_020456369.1">
    <property type="nucleotide sequence ID" value="XM_020600713.1"/>
</dbReference>
<keyword evidence="3 6" id="KW-0472">Membrane</keyword>
<proteinExistence type="predicted"/>
<evidence type="ECO:0000256" key="2">
    <source>
        <dbReference type="ARBA" id="ARBA00022729"/>
    </source>
</evidence>
<comment type="subcellular location">
    <subcellularLocation>
        <location evidence="1">Membrane</location>
    </subcellularLocation>
</comment>
<dbReference type="CTD" id="914"/>
<dbReference type="InterPro" id="IPR036179">
    <property type="entry name" value="Ig-like_dom_sf"/>
</dbReference>
<dbReference type="Pfam" id="PF13895">
    <property type="entry name" value="Ig_2"/>
    <property type="match status" value="1"/>
</dbReference>
<dbReference type="PANTHER" id="PTHR12080:SF134">
    <property type="entry name" value="CD48 ANTIGEN"/>
    <property type="match status" value="1"/>
</dbReference>
<dbReference type="InterPro" id="IPR013783">
    <property type="entry name" value="Ig-like_fold"/>
</dbReference>
<keyword evidence="10" id="KW-1185">Reference proteome</keyword>
<dbReference type="Ensembl" id="ENSMALT00000024180.1">
    <property type="protein sequence ID" value="ENSMALP00000023729.1"/>
    <property type="gene ID" value="ENSMALG00000016553.1"/>
</dbReference>
<dbReference type="GO" id="GO:0016020">
    <property type="term" value="C:membrane"/>
    <property type="evidence" value="ECO:0007669"/>
    <property type="project" value="UniProtKB-SubCell"/>
</dbReference>
<feature type="chain" id="PRO_5018630560" description="Ig-like domain-containing protein" evidence="7">
    <location>
        <begin position="26"/>
        <end position="376"/>
    </location>
</feature>
<dbReference type="OrthoDB" id="8963224at2759"/>
<dbReference type="InterPro" id="IPR015631">
    <property type="entry name" value="CD2/SLAM_rcpt"/>
</dbReference>
<reference evidence="9" key="1">
    <citation type="submission" date="2025-08" db="UniProtKB">
        <authorList>
            <consortium name="Ensembl"/>
        </authorList>
    </citation>
    <scope>IDENTIFICATION</scope>
</reference>
<dbReference type="KEGG" id="malb:109960542"/>
<evidence type="ECO:0000256" key="4">
    <source>
        <dbReference type="ARBA" id="ARBA00023180"/>
    </source>
</evidence>
<evidence type="ECO:0000259" key="8">
    <source>
        <dbReference type="PROSITE" id="PS50835"/>
    </source>
</evidence>
<organism evidence="9 10">
    <name type="scientific">Monopterus albus</name>
    <name type="common">Swamp eel</name>
    <dbReference type="NCBI Taxonomy" id="43700"/>
    <lineage>
        <taxon>Eukaryota</taxon>
        <taxon>Metazoa</taxon>
        <taxon>Chordata</taxon>
        <taxon>Craniata</taxon>
        <taxon>Vertebrata</taxon>
        <taxon>Euteleostomi</taxon>
        <taxon>Actinopterygii</taxon>
        <taxon>Neopterygii</taxon>
        <taxon>Teleostei</taxon>
        <taxon>Neoteleostei</taxon>
        <taxon>Acanthomorphata</taxon>
        <taxon>Anabantaria</taxon>
        <taxon>Synbranchiformes</taxon>
        <taxon>Synbranchidae</taxon>
        <taxon>Monopterus</taxon>
    </lineage>
</organism>
<feature type="transmembrane region" description="Helical" evidence="6">
    <location>
        <begin position="230"/>
        <end position="252"/>
    </location>
</feature>
<keyword evidence="6" id="KW-1133">Transmembrane helix</keyword>
<feature type="compositionally biased region" description="Low complexity" evidence="5">
    <location>
        <begin position="277"/>
        <end position="308"/>
    </location>
</feature>
<reference evidence="9" key="2">
    <citation type="submission" date="2025-09" db="UniProtKB">
        <authorList>
            <consortium name="Ensembl"/>
        </authorList>
    </citation>
    <scope>IDENTIFICATION</scope>
</reference>
<dbReference type="GeneID" id="109960542"/>
<dbReference type="Gene3D" id="2.60.40.10">
    <property type="entry name" value="Immunoglobulins"/>
    <property type="match status" value="2"/>
</dbReference>
<feature type="domain" description="Ig-like" evidence="8">
    <location>
        <begin position="132"/>
        <end position="207"/>
    </location>
</feature>